<comment type="caution">
    <text evidence="1">The sequence shown here is derived from an EMBL/GenBank/DDBJ whole genome shotgun (WGS) entry which is preliminary data.</text>
</comment>
<protein>
    <submittedName>
        <fullName evidence="1">Uncharacterized protein</fullName>
    </submittedName>
</protein>
<evidence type="ECO:0000313" key="1">
    <source>
        <dbReference type="EMBL" id="GAA3557549.1"/>
    </source>
</evidence>
<dbReference type="Proteomes" id="UP001500630">
    <property type="component" value="Unassembled WGS sequence"/>
</dbReference>
<proteinExistence type="predicted"/>
<organism evidence="1 2">
    <name type="scientific">Nonomuraea rosea</name>
    <dbReference type="NCBI Taxonomy" id="638574"/>
    <lineage>
        <taxon>Bacteria</taxon>
        <taxon>Bacillati</taxon>
        <taxon>Actinomycetota</taxon>
        <taxon>Actinomycetes</taxon>
        <taxon>Streptosporangiales</taxon>
        <taxon>Streptosporangiaceae</taxon>
        <taxon>Nonomuraea</taxon>
    </lineage>
</organism>
<reference evidence="2" key="1">
    <citation type="journal article" date="2019" name="Int. J. Syst. Evol. Microbiol.">
        <title>The Global Catalogue of Microorganisms (GCM) 10K type strain sequencing project: providing services to taxonomists for standard genome sequencing and annotation.</title>
        <authorList>
            <consortium name="The Broad Institute Genomics Platform"/>
            <consortium name="The Broad Institute Genome Sequencing Center for Infectious Disease"/>
            <person name="Wu L."/>
            <person name="Ma J."/>
        </authorList>
    </citation>
    <scope>NUCLEOTIDE SEQUENCE [LARGE SCALE GENOMIC DNA]</scope>
    <source>
        <strain evidence="2">JCM 17326</strain>
    </source>
</reference>
<evidence type="ECO:0000313" key="2">
    <source>
        <dbReference type="Proteomes" id="UP001500630"/>
    </source>
</evidence>
<accession>A0ABP6WYJ3</accession>
<keyword evidence="2" id="KW-1185">Reference proteome</keyword>
<name>A0ABP6WYJ3_9ACTN</name>
<gene>
    <name evidence="1" type="ORF">GCM10022419_042740</name>
</gene>
<sequence>MNAQHDHHHHHPETFDVHGMLLFGDGPLYFSHLPMFEHPAHRFQVLMEVGFRDDVLEVLRAHRKDGDIQTFVPERFDILELDPSGGGPARTSVAGTVFQGHFERGGTPIAEDVTARIERVSRFTRLDPGPRHDDDRALTYLCFGRAGGLHLAHEITARPDFDQVLSVRIVPGTVRHDPGVLVPGDVPATNFPAPVPATFGRADTPARRLVAGDTLEGAFSPGVTRTGPHGFTARVEVLGEIYMETGDLV</sequence>
<dbReference type="EMBL" id="BAABDQ010000008">
    <property type="protein sequence ID" value="GAA3557549.1"/>
    <property type="molecule type" value="Genomic_DNA"/>
</dbReference>